<feature type="transmembrane region" description="Helical" evidence="5">
    <location>
        <begin position="97"/>
        <end position="113"/>
    </location>
</feature>
<keyword evidence="3 5" id="KW-1133">Transmembrane helix</keyword>
<keyword evidence="4 5" id="KW-0472">Membrane</keyword>
<keyword evidence="2 5" id="KW-0812">Transmembrane</keyword>
<dbReference type="GO" id="GO:0016874">
    <property type="term" value="F:ligase activity"/>
    <property type="evidence" value="ECO:0007669"/>
    <property type="project" value="UniProtKB-KW"/>
</dbReference>
<feature type="transmembrane region" description="Helical" evidence="5">
    <location>
        <begin position="32"/>
        <end position="51"/>
    </location>
</feature>
<feature type="domain" description="O-antigen ligase-related" evidence="6">
    <location>
        <begin position="247"/>
        <end position="372"/>
    </location>
</feature>
<proteinExistence type="predicted"/>
<dbReference type="InterPro" id="IPR051533">
    <property type="entry name" value="WaaL-like"/>
</dbReference>
<evidence type="ECO:0000313" key="8">
    <source>
        <dbReference type="Proteomes" id="UP000280861"/>
    </source>
</evidence>
<dbReference type="PANTHER" id="PTHR37422:SF13">
    <property type="entry name" value="LIPOPOLYSACCHARIDE BIOSYNTHESIS PROTEIN PA4999-RELATED"/>
    <property type="match status" value="1"/>
</dbReference>
<sequence length="458" mass="49349">MRSSVRARRTPTAKASPAVVLTMPNLGEERKGWDAVDVLLIYFMILLVLPSNRTIEALGGAGAPAALFALVFLPWWGWYHVQKASRSPLSPTQPVRVAMFVFLGCALASYAAGSLRPLTETEVNALNLGLVRMAAFASVLVLANDGIPSKERLIQFLRWCCLLGGLYASLGIAQFFTGQSFVANLTIPGLSVSDFGALQERGGFSRPSSTARNPLEYAYVLSMLFPIAISLALHDRDRSTFSRWFPVAAMAVATMLSVSRSAIVGLIVALVVLFPFWSPEVRKKAGLAALAMLALVWALVPGMMGTLLGLFGGEDDSLKSRTDSYDIVWSFWEMNPFFGRGMGTFLPEYRILDNQYLVTLVDMGTVGFAAFAGVAVTAFVVALRARKRYTEERLIHLGPGLAASVAAGTSLTGFFDALSFPQAAGCLFLLAGVCGAYWRLQDRSPGLSSGLSGQTNAR</sequence>
<evidence type="ECO:0000256" key="3">
    <source>
        <dbReference type="ARBA" id="ARBA00022989"/>
    </source>
</evidence>
<feature type="transmembrane region" description="Helical" evidence="5">
    <location>
        <begin position="217"/>
        <end position="233"/>
    </location>
</feature>
<gene>
    <name evidence="7" type="ORF">PSET11_00697</name>
</gene>
<organism evidence="7 8">
    <name type="scientific">Arthrobacter ulcerisalmonis</name>
    <dbReference type="NCBI Taxonomy" id="2483813"/>
    <lineage>
        <taxon>Bacteria</taxon>
        <taxon>Bacillati</taxon>
        <taxon>Actinomycetota</taxon>
        <taxon>Actinomycetes</taxon>
        <taxon>Micrococcales</taxon>
        <taxon>Micrococcaceae</taxon>
        <taxon>Arthrobacter</taxon>
    </lineage>
</organism>
<feature type="transmembrane region" description="Helical" evidence="5">
    <location>
        <begin position="57"/>
        <end position="76"/>
    </location>
</feature>
<accession>A0A3P5WIP3</accession>
<evidence type="ECO:0000256" key="2">
    <source>
        <dbReference type="ARBA" id="ARBA00022692"/>
    </source>
</evidence>
<dbReference type="EMBL" id="UXAU01000013">
    <property type="protein sequence ID" value="VDC21335.1"/>
    <property type="molecule type" value="Genomic_DNA"/>
</dbReference>
<evidence type="ECO:0000256" key="5">
    <source>
        <dbReference type="SAM" id="Phobius"/>
    </source>
</evidence>
<dbReference type="OrthoDB" id="5243524at2"/>
<feature type="transmembrane region" description="Helical" evidence="5">
    <location>
        <begin position="125"/>
        <end position="144"/>
    </location>
</feature>
<feature type="transmembrane region" description="Helical" evidence="5">
    <location>
        <begin position="394"/>
        <end position="414"/>
    </location>
</feature>
<name>A0A3P5WIP3_9MICC</name>
<keyword evidence="8" id="KW-1185">Reference proteome</keyword>
<evidence type="ECO:0000256" key="4">
    <source>
        <dbReference type="ARBA" id="ARBA00023136"/>
    </source>
</evidence>
<protein>
    <submittedName>
        <fullName evidence="7">O-Antigen ligase</fullName>
    </submittedName>
</protein>
<comment type="subcellular location">
    <subcellularLocation>
        <location evidence="1">Membrane</location>
        <topology evidence="1">Multi-pass membrane protein</topology>
    </subcellularLocation>
</comment>
<feature type="transmembrane region" description="Helical" evidence="5">
    <location>
        <begin position="420"/>
        <end position="438"/>
    </location>
</feature>
<reference evidence="7 8" key="1">
    <citation type="submission" date="2018-11" db="EMBL/GenBank/DDBJ databases">
        <authorList>
            <person name="Criscuolo A."/>
        </authorList>
    </citation>
    <scope>NUCLEOTIDE SEQUENCE [LARGE SCALE GENOMIC DNA]</scope>
    <source>
        <strain evidence="7">AT11b</strain>
    </source>
</reference>
<evidence type="ECO:0000313" key="7">
    <source>
        <dbReference type="EMBL" id="VDC21335.1"/>
    </source>
</evidence>
<feature type="transmembrane region" description="Helical" evidence="5">
    <location>
        <begin position="156"/>
        <end position="175"/>
    </location>
</feature>
<feature type="transmembrane region" description="Helical" evidence="5">
    <location>
        <begin position="245"/>
        <end position="274"/>
    </location>
</feature>
<dbReference type="AlphaFoldDB" id="A0A3P5WIP3"/>
<dbReference type="GO" id="GO:0016020">
    <property type="term" value="C:membrane"/>
    <property type="evidence" value="ECO:0007669"/>
    <property type="project" value="UniProtKB-SubCell"/>
</dbReference>
<dbReference type="Pfam" id="PF04932">
    <property type="entry name" value="Wzy_C"/>
    <property type="match status" value="1"/>
</dbReference>
<feature type="transmembrane region" description="Helical" evidence="5">
    <location>
        <begin position="286"/>
        <end position="311"/>
    </location>
</feature>
<feature type="transmembrane region" description="Helical" evidence="5">
    <location>
        <begin position="356"/>
        <end position="382"/>
    </location>
</feature>
<dbReference type="InterPro" id="IPR007016">
    <property type="entry name" value="O-antigen_ligase-rel_domated"/>
</dbReference>
<dbReference type="RefSeq" id="WP_124090708.1">
    <property type="nucleotide sequence ID" value="NZ_CBCRYA010000008.1"/>
</dbReference>
<evidence type="ECO:0000259" key="6">
    <source>
        <dbReference type="Pfam" id="PF04932"/>
    </source>
</evidence>
<keyword evidence="7" id="KW-0436">Ligase</keyword>
<dbReference type="PANTHER" id="PTHR37422">
    <property type="entry name" value="TEICHURONIC ACID BIOSYNTHESIS PROTEIN TUAE"/>
    <property type="match status" value="1"/>
</dbReference>
<dbReference type="Proteomes" id="UP000280861">
    <property type="component" value="Unassembled WGS sequence"/>
</dbReference>
<evidence type="ECO:0000256" key="1">
    <source>
        <dbReference type="ARBA" id="ARBA00004141"/>
    </source>
</evidence>